<accession>A0ABW3S283</accession>
<name>A0ABW3S283_9BACL</name>
<dbReference type="Proteomes" id="UP001597262">
    <property type="component" value="Unassembled WGS sequence"/>
</dbReference>
<sequence>MEQVKLSQHTAILLEHARKEGITEEQLQQAVASRDAAVFQALENEDYEYGDLFTYAQEHGEKFEQALTDGYRMTFNTRNGLKIWLEEAFRLNSETDFVVGEGRIDGLHLTDAQLERLKQTLAVNWVVAAEIALATGGKEVSLCLKALA</sequence>
<evidence type="ECO:0000313" key="2">
    <source>
        <dbReference type="Proteomes" id="UP001597262"/>
    </source>
</evidence>
<dbReference type="RefSeq" id="WP_379320771.1">
    <property type="nucleotide sequence ID" value="NZ_JBHTLM010000015.1"/>
</dbReference>
<dbReference type="EMBL" id="JBHTLM010000015">
    <property type="protein sequence ID" value="MFD1178332.1"/>
    <property type="molecule type" value="Genomic_DNA"/>
</dbReference>
<reference evidence="2" key="1">
    <citation type="journal article" date="2019" name="Int. J. Syst. Evol. Microbiol.">
        <title>The Global Catalogue of Microorganisms (GCM) 10K type strain sequencing project: providing services to taxonomists for standard genome sequencing and annotation.</title>
        <authorList>
            <consortium name="The Broad Institute Genomics Platform"/>
            <consortium name="The Broad Institute Genome Sequencing Center for Infectious Disease"/>
            <person name="Wu L."/>
            <person name="Ma J."/>
        </authorList>
    </citation>
    <scope>NUCLEOTIDE SEQUENCE [LARGE SCALE GENOMIC DNA]</scope>
    <source>
        <strain evidence="2">CCUG 59189</strain>
    </source>
</reference>
<organism evidence="1 2">
    <name type="scientific">Paenibacillus puldeungensis</name>
    <dbReference type="NCBI Taxonomy" id="696536"/>
    <lineage>
        <taxon>Bacteria</taxon>
        <taxon>Bacillati</taxon>
        <taxon>Bacillota</taxon>
        <taxon>Bacilli</taxon>
        <taxon>Bacillales</taxon>
        <taxon>Paenibacillaceae</taxon>
        <taxon>Paenibacillus</taxon>
    </lineage>
</organism>
<evidence type="ECO:0000313" key="1">
    <source>
        <dbReference type="EMBL" id="MFD1178332.1"/>
    </source>
</evidence>
<proteinExistence type="predicted"/>
<gene>
    <name evidence="1" type="ORF">ACFQ3W_18815</name>
</gene>
<comment type="caution">
    <text evidence="1">The sequence shown here is derived from an EMBL/GenBank/DDBJ whole genome shotgun (WGS) entry which is preliminary data.</text>
</comment>
<protein>
    <submittedName>
        <fullName evidence="1">Uncharacterized protein</fullName>
    </submittedName>
</protein>
<keyword evidence="2" id="KW-1185">Reference proteome</keyword>